<organism evidence="1 2">
    <name type="scientific">Parathielavia hyrcaniae</name>
    <dbReference type="NCBI Taxonomy" id="113614"/>
    <lineage>
        <taxon>Eukaryota</taxon>
        <taxon>Fungi</taxon>
        <taxon>Dikarya</taxon>
        <taxon>Ascomycota</taxon>
        <taxon>Pezizomycotina</taxon>
        <taxon>Sordariomycetes</taxon>
        <taxon>Sordariomycetidae</taxon>
        <taxon>Sordariales</taxon>
        <taxon>Chaetomiaceae</taxon>
        <taxon>Parathielavia</taxon>
    </lineage>
</organism>
<sequence>HIRLASTPDPGLAELAQRAALKARGLAAPKPTTTKGPTFLALPRELRIRILEFTELVTPNHEIWWCRQDSKYTWFDLGGDYKCHNDTFRSPCAFSECWYRSTAIGCFCHRRHAASSTACTCWAPPAPVFLVCRTLYQDAQLVFFSSNRFIVHDLALLGKLNSEYPFPRLAASQFLRDTVPGHCITYLRFLEFVFPPYLAVTWAKADHPAILDLHDTILWLRDRINGPALTIRLVAAESGTLAPESSYTDTITVAQGDAISAGYAQLLEPLAQL</sequence>
<keyword evidence="2" id="KW-1185">Reference proteome</keyword>
<protein>
    <submittedName>
        <fullName evidence="1">Uncharacterized protein</fullName>
    </submittedName>
</protein>
<evidence type="ECO:0000313" key="2">
    <source>
        <dbReference type="Proteomes" id="UP001305647"/>
    </source>
</evidence>
<evidence type="ECO:0000313" key="1">
    <source>
        <dbReference type="EMBL" id="KAK4096793.1"/>
    </source>
</evidence>
<name>A0AAN6SXB8_9PEZI</name>
<reference evidence="1" key="1">
    <citation type="journal article" date="2023" name="Mol. Phylogenet. Evol.">
        <title>Genome-scale phylogeny and comparative genomics of the fungal order Sordariales.</title>
        <authorList>
            <person name="Hensen N."/>
            <person name="Bonometti L."/>
            <person name="Westerberg I."/>
            <person name="Brannstrom I.O."/>
            <person name="Guillou S."/>
            <person name="Cros-Aarteil S."/>
            <person name="Calhoun S."/>
            <person name="Haridas S."/>
            <person name="Kuo A."/>
            <person name="Mondo S."/>
            <person name="Pangilinan J."/>
            <person name="Riley R."/>
            <person name="LaButti K."/>
            <person name="Andreopoulos B."/>
            <person name="Lipzen A."/>
            <person name="Chen C."/>
            <person name="Yan M."/>
            <person name="Daum C."/>
            <person name="Ng V."/>
            <person name="Clum A."/>
            <person name="Steindorff A."/>
            <person name="Ohm R.A."/>
            <person name="Martin F."/>
            <person name="Silar P."/>
            <person name="Natvig D.O."/>
            <person name="Lalanne C."/>
            <person name="Gautier V."/>
            <person name="Ament-Velasquez S.L."/>
            <person name="Kruys A."/>
            <person name="Hutchinson M.I."/>
            <person name="Powell A.J."/>
            <person name="Barry K."/>
            <person name="Miller A.N."/>
            <person name="Grigoriev I.V."/>
            <person name="Debuchy R."/>
            <person name="Gladieux P."/>
            <person name="Hiltunen Thoren M."/>
            <person name="Johannesson H."/>
        </authorList>
    </citation>
    <scope>NUCLEOTIDE SEQUENCE</scope>
    <source>
        <strain evidence="1">CBS 757.83</strain>
    </source>
</reference>
<dbReference type="PANTHER" id="PTHR42085">
    <property type="entry name" value="F-BOX DOMAIN-CONTAINING PROTEIN"/>
    <property type="match status" value="1"/>
</dbReference>
<accession>A0AAN6SXB8</accession>
<reference evidence="1" key="2">
    <citation type="submission" date="2023-05" db="EMBL/GenBank/DDBJ databases">
        <authorList>
            <consortium name="Lawrence Berkeley National Laboratory"/>
            <person name="Steindorff A."/>
            <person name="Hensen N."/>
            <person name="Bonometti L."/>
            <person name="Westerberg I."/>
            <person name="Brannstrom I.O."/>
            <person name="Guillou S."/>
            <person name="Cros-Aarteil S."/>
            <person name="Calhoun S."/>
            <person name="Haridas S."/>
            <person name="Kuo A."/>
            <person name="Mondo S."/>
            <person name="Pangilinan J."/>
            <person name="Riley R."/>
            <person name="Labutti K."/>
            <person name="Andreopoulos B."/>
            <person name="Lipzen A."/>
            <person name="Chen C."/>
            <person name="Yanf M."/>
            <person name="Daum C."/>
            <person name="Ng V."/>
            <person name="Clum A."/>
            <person name="Ohm R."/>
            <person name="Martin F."/>
            <person name="Silar P."/>
            <person name="Natvig D."/>
            <person name="Lalanne C."/>
            <person name="Gautier V."/>
            <person name="Ament-Velasquez S.L."/>
            <person name="Kruys A."/>
            <person name="Hutchinson M.I."/>
            <person name="Powell A.J."/>
            <person name="Barry K."/>
            <person name="Miller A.N."/>
            <person name="Grigoriev I.V."/>
            <person name="Debuchy R."/>
            <person name="Gladieux P."/>
            <person name="Thoren M.H."/>
            <person name="Johannesson H."/>
        </authorList>
    </citation>
    <scope>NUCLEOTIDE SEQUENCE</scope>
    <source>
        <strain evidence="1">CBS 757.83</strain>
    </source>
</reference>
<dbReference type="AlphaFoldDB" id="A0AAN6SXB8"/>
<proteinExistence type="predicted"/>
<dbReference type="PANTHER" id="PTHR42085:SF6">
    <property type="entry name" value="F-BOX DOMAIN-CONTAINING PROTEIN"/>
    <property type="match status" value="1"/>
</dbReference>
<dbReference type="InterPro" id="IPR038883">
    <property type="entry name" value="AN11006-like"/>
</dbReference>
<dbReference type="EMBL" id="MU863696">
    <property type="protein sequence ID" value="KAK4096793.1"/>
    <property type="molecule type" value="Genomic_DNA"/>
</dbReference>
<gene>
    <name evidence="1" type="ORF">N658DRAFT_435334</name>
</gene>
<dbReference type="Proteomes" id="UP001305647">
    <property type="component" value="Unassembled WGS sequence"/>
</dbReference>
<comment type="caution">
    <text evidence="1">The sequence shown here is derived from an EMBL/GenBank/DDBJ whole genome shotgun (WGS) entry which is preliminary data.</text>
</comment>
<feature type="non-terminal residue" evidence="1">
    <location>
        <position position="1"/>
    </location>
</feature>